<reference evidence="1 2" key="1">
    <citation type="journal article" date="2015" name="Nature">
        <title>rRNA introns, odd ribosomes, and small enigmatic genomes across a large radiation of phyla.</title>
        <authorList>
            <person name="Brown C.T."/>
            <person name="Hug L.A."/>
            <person name="Thomas B.C."/>
            <person name="Sharon I."/>
            <person name="Castelle C.J."/>
            <person name="Singh A."/>
            <person name="Wilkins M.J."/>
            <person name="Williams K.H."/>
            <person name="Banfield J.F."/>
        </authorList>
    </citation>
    <scope>NUCLEOTIDE SEQUENCE [LARGE SCALE GENOMIC DNA]</scope>
</reference>
<evidence type="ECO:0000313" key="2">
    <source>
        <dbReference type="Proteomes" id="UP000034835"/>
    </source>
</evidence>
<dbReference type="AlphaFoldDB" id="A0A0G1JLU7"/>
<feature type="non-terminal residue" evidence="1">
    <location>
        <position position="91"/>
    </location>
</feature>
<gene>
    <name evidence="1" type="ORF">UW68_C0035G0001</name>
</gene>
<accession>A0A0G1JLU7</accession>
<proteinExistence type="predicted"/>
<protein>
    <submittedName>
        <fullName evidence="1">Uncharacterized protein</fullName>
    </submittedName>
</protein>
<dbReference type="EMBL" id="LCJG01000035">
    <property type="protein sequence ID" value="KKT72511.1"/>
    <property type="molecule type" value="Genomic_DNA"/>
</dbReference>
<organism evidence="1 2">
    <name type="scientific">Candidatus Collierbacteria bacterium GW2011_GWB1_44_6</name>
    <dbReference type="NCBI Taxonomy" id="1618384"/>
    <lineage>
        <taxon>Bacteria</taxon>
        <taxon>Candidatus Collieribacteriota</taxon>
    </lineage>
</organism>
<evidence type="ECO:0000313" key="1">
    <source>
        <dbReference type="EMBL" id="KKT72511.1"/>
    </source>
</evidence>
<sequence>MEDIRQTAGWKEYLMDKGWGVVSVPAEDGIHNMNAFIVPLGVFGLKMMKLQRSEYDPSWNELKKIKRKLRVVSSVIEPTRIQDPLGYAMAG</sequence>
<comment type="caution">
    <text evidence="1">The sequence shown here is derived from an EMBL/GenBank/DDBJ whole genome shotgun (WGS) entry which is preliminary data.</text>
</comment>
<dbReference type="Proteomes" id="UP000034835">
    <property type="component" value="Unassembled WGS sequence"/>
</dbReference>
<name>A0A0G1JLU7_9BACT</name>
<dbReference type="STRING" id="1618384.UW68_C0035G0001"/>